<sequence>RIGTDGEEDSVLSLGKVYSAVLGFSVITRYVVFILPVAALLAVPVIVTATVAKDARADGVRLLGLFIWIEVVWFSLWAAKLIAQILPLIFQFFCGIISSGTRKYMLLLKAIEIPISLLIWTIICWGTVPVITTFEHTANFSWVVTLRRVFLASIAVAACFLCEKIIVQLIGINYHRKQFNVRIKNSKKRVHMLDVMYEASRKLFPAYCPEFIEDDYIILTGVDHRQNPKAAANIIGGIGWVGENVTSAFGNMASEITGQQVSTTAAHSIVVEALEMKTSTEALARRVWTSFVEEGNDALYPRDIVEILGEENKAEAEEIFDALDVDHNGDISLEEMVTTVVEIARERKDMARSMHDVSQAVRVLDRFLSCVVIVLIALIYAAFFSSSFAHYLATIGTQVAAVSFAIAGSVQEFLGSCIFLFIKHPYDVGDRVLINDTQLVVEHISLLYTVFRRIDNNRTVQVPNIVNNSTWIENVSRSKAMKEQLEIDIDAGTSFEDVELLRAELQMFVLAPENKRDFLPAVEIEILETDMKKLVLRVEVTHKSNWSNEFLRSSRRNKLMTALISATRAVPIYPPGGADAVLGGNFAPSYSVAVSKAEAEAARAEFVAQKEAKRM</sequence>
<dbReference type="OrthoDB" id="544685at2759"/>
<feature type="transmembrane region" description="Helical" evidence="7">
    <location>
        <begin position="151"/>
        <end position="174"/>
    </location>
</feature>
<dbReference type="PIRSF" id="PIRSF017209">
    <property type="entry name" value="Memb_At2g17000_prd"/>
    <property type="match status" value="1"/>
</dbReference>
<dbReference type="GO" id="GO:0016020">
    <property type="term" value="C:membrane"/>
    <property type="evidence" value="ECO:0007669"/>
    <property type="project" value="UniProtKB-SubCell"/>
</dbReference>
<name>A0A9P4M938_9PEZI</name>
<dbReference type="InterPro" id="IPR006685">
    <property type="entry name" value="MscS_channel_2nd"/>
</dbReference>
<comment type="similarity">
    <text evidence="2">Belongs to the MscS (TC 1.A.23) family.</text>
</comment>
<evidence type="ECO:0000259" key="8">
    <source>
        <dbReference type="PROSITE" id="PS50222"/>
    </source>
</evidence>
<comment type="subcellular location">
    <subcellularLocation>
        <location evidence="1">Endomembrane system</location>
        <topology evidence="1">Multi-pass membrane protein</topology>
    </subcellularLocation>
</comment>
<proteinExistence type="inferred from homology"/>
<feature type="domain" description="EF-hand" evidence="8">
    <location>
        <begin position="311"/>
        <end position="346"/>
    </location>
</feature>
<keyword evidence="5 7" id="KW-1133">Transmembrane helix</keyword>
<gene>
    <name evidence="9" type="ORF">NA57DRAFT_16756</name>
</gene>
<feature type="non-terminal residue" evidence="9">
    <location>
        <position position="615"/>
    </location>
</feature>
<dbReference type="InterPro" id="IPR010920">
    <property type="entry name" value="LSM_dom_sf"/>
</dbReference>
<dbReference type="Proteomes" id="UP000799772">
    <property type="component" value="Unassembled WGS sequence"/>
</dbReference>
<comment type="caution">
    <text evidence="9">The sequence shown here is derived from an EMBL/GenBank/DDBJ whole genome shotgun (WGS) entry which is preliminary data.</text>
</comment>
<feature type="transmembrane region" description="Helical" evidence="7">
    <location>
        <begin position="20"/>
        <end position="47"/>
    </location>
</feature>
<feature type="transmembrane region" description="Helical" evidence="7">
    <location>
        <begin position="82"/>
        <end position="101"/>
    </location>
</feature>
<evidence type="ECO:0000256" key="5">
    <source>
        <dbReference type="ARBA" id="ARBA00022989"/>
    </source>
</evidence>
<dbReference type="PANTHER" id="PTHR31323:SF14">
    <property type="entry name" value="MECHANOSENSITIVE ION CHANNEL PROTEIN MSY2"/>
    <property type="match status" value="1"/>
</dbReference>
<feature type="transmembrane region" description="Helical" evidence="7">
    <location>
        <begin position="367"/>
        <end position="393"/>
    </location>
</feature>
<dbReference type="AlphaFoldDB" id="A0A9P4M938"/>
<evidence type="ECO:0000256" key="7">
    <source>
        <dbReference type="SAM" id="Phobius"/>
    </source>
</evidence>
<dbReference type="PROSITE" id="PS50222">
    <property type="entry name" value="EF_HAND_2"/>
    <property type="match status" value="1"/>
</dbReference>
<dbReference type="Pfam" id="PF25886">
    <property type="entry name" value="Msy1"/>
    <property type="match status" value="1"/>
</dbReference>
<accession>A0A9P4M938</accession>
<evidence type="ECO:0000256" key="6">
    <source>
        <dbReference type="ARBA" id="ARBA00023136"/>
    </source>
</evidence>
<dbReference type="InterPro" id="IPR023408">
    <property type="entry name" value="MscS_beta-dom_sf"/>
</dbReference>
<dbReference type="EMBL" id="ML978123">
    <property type="protein sequence ID" value="KAF2101710.1"/>
    <property type="molecule type" value="Genomic_DNA"/>
</dbReference>
<feature type="transmembrane region" description="Helical" evidence="7">
    <location>
        <begin position="399"/>
        <end position="422"/>
    </location>
</feature>
<evidence type="ECO:0000313" key="9">
    <source>
        <dbReference type="EMBL" id="KAF2101710.1"/>
    </source>
</evidence>
<dbReference type="Gene3D" id="2.30.30.60">
    <property type="match status" value="1"/>
</dbReference>
<dbReference type="SUPFAM" id="SSF47473">
    <property type="entry name" value="EF-hand"/>
    <property type="match status" value="1"/>
</dbReference>
<dbReference type="InterPro" id="IPR011992">
    <property type="entry name" value="EF-hand-dom_pair"/>
</dbReference>
<dbReference type="InterPro" id="IPR002048">
    <property type="entry name" value="EF_hand_dom"/>
</dbReference>
<dbReference type="PROSITE" id="PS00018">
    <property type="entry name" value="EF_HAND_1"/>
    <property type="match status" value="1"/>
</dbReference>
<reference evidence="9" key="1">
    <citation type="journal article" date="2020" name="Stud. Mycol.">
        <title>101 Dothideomycetes genomes: a test case for predicting lifestyles and emergence of pathogens.</title>
        <authorList>
            <person name="Haridas S."/>
            <person name="Albert R."/>
            <person name="Binder M."/>
            <person name="Bloem J."/>
            <person name="Labutti K."/>
            <person name="Salamov A."/>
            <person name="Andreopoulos B."/>
            <person name="Baker S."/>
            <person name="Barry K."/>
            <person name="Bills G."/>
            <person name="Bluhm B."/>
            <person name="Cannon C."/>
            <person name="Castanera R."/>
            <person name="Culley D."/>
            <person name="Daum C."/>
            <person name="Ezra D."/>
            <person name="Gonzalez J."/>
            <person name="Henrissat B."/>
            <person name="Kuo A."/>
            <person name="Liang C."/>
            <person name="Lipzen A."/>
            <person name="Lutzoni F."/>
            <person name="Magnuson J."/>
            <person name="Mondo S."/>
            <person name="Nolan M."/>
            <person name="Ohm R."/>
            <person name="Pangilinan J."/>
            <person name="Park H.-J."/>
            <person name="Ramirez L."/>
            <person name="Alfaro M."/>
            <person name="Sun H."/>
            <person name="Tritt A."/>
            <person name="Yoshinaga Y."/>
            <person name="Zwiers L.-H."/>
            <person name="Turgeon B."/>
            <person name="Goodwin S."/>
            <person name="Spatafora J."/>
            <person name="Crous P."/>
            <person name="Grigoriev I."/>
        </authorList>
    </citation>
    <scope>NUCLEOTIDE SEQUENCE</scope>
    <source>
        <strain evidence="9">CBS 133067</strain>
    </source>
</reference>
<evidence type="ECO:0000256" key="2">
    <source>
        <dbReference type="ARBA" id="ARBA00008017"/>
    </source>
</evidence>
<keyword evidence="6 7" id="KW-0472">Membrane</keyword>
<keyword evidence="4" id="KW-0106">Calcium</keyword>
<dbReference type="InterPro" id="IPR018247">
    <property type="entry name" value="EF_Hand_1_Ca_BS"/>
</dbReference>
<evidence type="ECO:0000313" key="10">
    <source>
        <dbReference type="Proteomes" id="UP000799772"/>
    </source>
</evidence>
<feature type="transmembrane region" description="Helical" evidence="7">
    <location>
        <begin position="113"/>
        <end position="131"/>
    </location>
</feature>
<dbReference type="InterPro" id="IPR016688">
    <property type="entry name" value="MscS-like_plants/fungi"/>
</dbReference>
<dbReference type="Gene3D" id="1.10.238.10">
    <property type="entry name" value="EF-hand"/>
    <property type="match status" value="1"/>
</dbReference>
<dbReference type="SMART" id="SM00054">
    <property type="entry name" value="EFh"/>
    <property type="match status" value="1"/>
</dbReference>
<organism evidence="9 10">
    <name type="scientific">Rhizodiscina lignyota</name>
    <dbReference type="NCBI Taxonomy" id="1504668"/>
    <lineage>
        <taxon>Eukaryota</taxon>
        <taxon>Fungi</taxon>
        <taxon>Dikarya</taxon>
        <taxon>Ascomycota</taxon>
        <taxon>Pezizomycotina</taxon>
        <taxon>Dothideomycetes</taxon>
        <taxon>Pleosporomycetidae</taxon>
        <taxon>Aulographales</taxon>
        <taxon>Rhizodiscinaceae</taxon>
        <taxon>Rhizodiscina</taxon>
    </lineage>
</organism>
<protein>
    <recommendedName>
        <fullName evidence="8">EF-hand domain-containing protein</fullName>
    </recommendedName>
</protein>
<keyword evidence="10" id="KW-1185">Reference proteome</keyword>
<dbReference type="Pfam" id="PF00924">
    <property type="entry name" value="MS_channel_2nd"/>
    <property type="match status" value="1"/>
</dbReference>
<feature type="non-terminal residue" evidence="9">
    <location>
        <position position="1"/>
    </location>
</feature>
<dbReference type="GO" id="GO:0005509">
    <property type="term" value="F:calcium ion binding"/>
    <property type="evidence" value="ECO:0007669"/>
    <property type="project" value="InterPro"/>
</dbReference>
<dbReference type="SUPFAM" id="SSF50182">
    <property type="entry name" value="Sm-like ribonucleoproteins"/>
    <property type="match status" value="1"/>
</dbReference>
<evidence type="ECO:0000256" key="1">
    <source>
        <dbReference type="ARBA" id="ARBA00004127"/>
    </source>
</evidence>
<evidence type="ECO:0000256" key="3">
    <source>
        <dbReference type="ARBA" id="ARBA00022692"/>
    </source>
</evidence>
<dbReference type="PANTHER" id="PTHR31323">
    <property type="entry name" value="MECHANOSENSITIVE ION CHANNEL PROTEIN MSY2"/>
    <property type="match status" value="1"/>
</dbReference>
<dbReference type="InterPro" id="IPR058650">
    <property type="entry name" value="Msy1/2-like"/>
</dbReference>
<evidence type="ECO:0000256" key="4">
    <source>
        <dbReference type="ARBA" id="ARBA00022837"/>
    </source>
</evidence>
<dbReference type="GO" id="GO:0005262">
    <property type="term" value="F:calcium channel activity"/>
    <property type="evidence" value="ECO:0007669"/>
    <property type="project" value="TreeGrafter"/>
</dbReference>
<keyword evidence="3 7" id="KW-0812">Transmembrane</keyword>
<feature type="transmembrane region" description="Helical" evidence="7">
    <location>
        <begin position="59"/>
        <end position="76"/>
    </location>
</feature>
<dbReference type="GO" id="GO:0006874">
    <property type="term" value="P:intracellular calcium ion homeostasis"/>
    <property type="evidence" value="ECO:0007669"/>
    <property type="project" value="TreeGrafter"/>
</dbReference>